<dbReference type="RefSeq" id="WP_070807669.1">
    <property type="nucleotide sequence ID" value="NC_002608.1"/>
</dbReference>
<name>A0A510NBB1_HALSA</name>
<dbReference type="GeneID" id="5955055"/>
<accession>A0A510NBB1</accession>
<keyword evidence="2" id="KW-0614">Plasmid</keyword>
<reference evidence="2" key="1">
    <citation type="journal article" date="2008" name="Genomics">
        <title>Evolution in the laboratory: the genome of Halobacterium salinarum strain R1 compared to that of strain NRC-1.</title>
        <authorList>
            <person name="Pfeiffer F."/>
            <person name="Schuster S.C."/>
            <person name="Broicher A."/>
            <person name="Falb M."/>
            <person name="Palm P."/>
            <person name="Rodewald K."/>
            <person name="Ruepp A."/>
            <person name="Soppa J."/>
            <person name="Tittor J."/>
            <person name="Oesterhelt D."/>
        </authorList>
    </citation>
    <scope>NUCLEOTIDE SEQUENCE</scope>
    <source>
        <strain evidence="2">NRC-1</strain>
        <plasmid evidence="2">pNRC200</plasmid>
    </source>
</reference>
<gene>
    <name evidence="2" type="ORF">VNG_6413a</name>
</gene>
<dbReference type="InterPro" id="IPR058483">
    <property type="entry name" value="DUF8170"/>
</dbReference>
<proteinExistence type="predicted"/>
<evidence type="ECO:0000256" key="1">
    <source>
        <dbReference type="SAM" id="MobiDB-lite"/>
    </source>
</evidence>
<sequence length="279" mass="31879">MTEETRKDRWRRVKAAVDRALHGVAVPRPDRSEVARFINEAVPAFTQAGITTYLVFGSYRGDYEVRLRAMAYELSKPIDAEATLIGDTADPDTRVVPSFLIKFHALAEFADHLVGVYEKESGGESPELGLLDQRPYFEKGWMFPRDYTGLTRDALESKADVIDAAIQIYYAPDADDETKRRELKALVSEAQTFDIDITEQEVVDALRDRDRDALGEIASYSWVHLNLFRKYELHDRCFPWFSEQELRTLATEVPGPARPQWEEEFESTDLGNTESDESD</sequence>
<protein>
    <submittedName>
        <fullName evidence="2">Uncharacterized protein</fullName>
    </submittedName>
</protein>
<reference evidence="2" key="3">
    <citation type="journal article" date="2019" name="Microbiol. Resour. Announc.">
        <title>The genome of the Halobacterium salinarum type strain is closely related to that of the laboratory strains NRC-1 and R1.</title>
        <authorList>
            <person name="Pfeiffer F."/>
            <person name="Marchfelder A."/>
            <person name="Habermann B.H."/>
            <person name="Dyall-Smith M."/>
        </authorList>
    </citation>
    <scope>NUCLEOTIDE SEQUENCE</scope>
    <source>
        <strain evidence="2">NRC-1</strain>
        <plasmid evidence="2">pNRC200</plasmid>
    </source>
</reference>
<evidence type="ECO:0000313" key="2">
    <source>
        <dbReference type="EMBL" id="DAC79989.1"/>
    </source>
</evidence>
<dbReference type="EMBL" id="BK010831">
    <property type="protein sequence ID" value="DAC79989.1"/>
    <property type="molecule type" value="Genomic_DNA"/>
</dbReference>
<dbReference type="AlphaFoldDB" id="A0A510NBB1"/>
<organism evidence="2">
    <name type="scientific">Halobacterium salinarum (strain ATCC 700922 / JCM 11081 / NRC-1)</name>
    <name type="common">Halobacterium halobium</name>
    <dbReference type="NCBI Taxonomy" id="64091"/>
    <lineage>
        <taxon>Archaea</taxon>
        <taxon>Methanobacteriati</taxon>
        <taxon>Methanobacteriota</taxon>
        <taxon>Stenosarchaea group</taxon>
        <taxon>Halobacteria</taxon>
        <taxon>Halobacteriales</taxon>
        <taxon>Halobacteriaceae</taxon>
        <taxon>Halobacterium</taxon>
        <taxon>Halobacterium salinarum NRC-34001</taxon>
    </lineage>
</organism>
<dbReference type="Pfam" id="PF26508">
    <property type="entry name" value="DUF8170"/>
    <property type="match status" value="1"/>
</dbReference>
<geneLocation type="plasmid" evidence="2">
    <name>pNRC200</name>
</geneLocation>
<feature type="region of interest" description="Disordered" evidence="1">
    <location>
        <begin position="252"/>
        <end position="279"/>
    </location>
</feature>
<dbReference type="OrthoDB" id="275495at2157"/>
<reference evidence="2" key="2">
    <citation type="journal article" date="2015" name="Life">
        <title>A manual curation strategy to improve genome annotation: application to a set of haloarchael genomes.</title>
        <authorList>
            <person name="Pfeiffer F."/>
            <person name="Oesterhelt D."/>
        </authorList>
    </citation>
    <scope>NUCLEOTIDE SEQUENCE</scope>
    <source>
        <strain evidence="2">NRC-1</strain>
        <plasmid evidence="2">pNRC200</plasmid>
    </source>
</reference>